<accession>A0ABU6VJZ4</accession>
<dbReference type="Proteomes" id="UP001341840">
    <property type="component" value="Unassembled WGS sequence"/>
</dbReference>
<protein>
    <submittedName>
        <fullName evidence="2">Uncharacterized protein</fullName>
    </submittedName>
</protein>
<reference evidence="2 3" key="1">
    <citation type="journal article" date="2023" name="Plants (Basel)">
        <title>Bridging the Gap: Combining Genomics and Transcriptomics Approaches to Understand Stylosanthes scabra, an Orphan Legume from the Brazilian Caatinga.</title>
        <authorList>
            <person name="Ferreira-Neto J.R.C."/>
            <person name="da Silva M.D."/>
            <person name="Binneck E."/>
            <person name="de Melo N.F."/>
            <person name="da Silva R.H."/>
            <person name="de Melo A.L.T.M."/>
            <person name="Pandolfi V."/>
            <person name="Bustamante F.O."/>
            <person name="Brasileiro-Vidal A.C."/>
            <person name="Benko-Iseppon A.M."/>
        </authorList>
    </citation>
    <scope>NUCLEOTIDE SEQUENCE [LARGE SCALE GENOMIC DNA]</scope>
    <source>
        <tissue evidence="2">Leaves</tissue>
    </source>
</reference>
<gene>
    <name evidence="2" type="ORF">PIB30_063686</name>
</gene>
<sequence length="106" mass="11565">MVRPPLLVARAHDLRLPKSTITGATARPYHLIGTLARLARPRDGLGASACVWRVRAPRLARAHGHASARWPLRVRALALGALGPTTRRFARPRSSDRASARPLEPT</sequence>
<feature type="region of interest" description="Disordered" evidence="1">
    <location>
        <begin position="87"/>
        <end position="106"/>
    </location>
</feature>
<proteinExistence type="predicted"/>
<evidence type="ECO:0000313" key="2">
    <source>
        <dbReference type="EMBL" id="MED6173869.1"/>
    </source>
</evidence>
<evidence type="ECO:0000256" key="1">
    <source>
        <dbReference type="SAM" id="MobiDB-lite"/>
    </source>
</evidence>
<keyword evidence="3" id="KW-1185">Reference proteome</keyword>
<name>A0ABU6VJZ4_9FABA</name>
<organism evidence="2 3">
    <name type="scientific">Stylosanthes scabra</name>
    <dbReference type="NCBI Taxonomy" id="79078"/>
    <lineage>
        <taxon>Eukaryota</taxon>
        <taxon>Viridiplantae</taxon>
        <taxon>Streptophyta</taxon>
        <taxon>Embryophyta</taxon>
        <taxon>Tracheophyta</taxon>
        <taxon>Spermatophyta</taxon>
        <taxon>Magnoliopsida</taxon>
        <taxon>eudicotyledons</taxon>
        <taxon>Gunneridae</taxon>
        <taxon>Pentapetalae</taxon>
        <taxon>rosids</taxon>
        <taxon>fabids</taxon>
        <taxon>Fabales</taxon>
        <taxon>Fabaceae</taxon>
        <taxon>Papilionoideae</taxon>
        <taxon>50 kb inversion clade</taxon>
        <taxon>dalbergioids sensu lato</taxon>
        <taxon>Dalbergieae</taxon>
        <taxon>Pterocarpus clade</taxon>
        <taxon>Stylosanthes</taxon>
    </lineage>
</organism>
<dbReference type="EMBL" id="JASCZI010151644">
    <property type="protein sequence ID" value="MED6173869.1"/>
    <property type="molecule type" value="Genomic_DNA"/>
</dbReference>
<evidence type="ECO:0000313" key="3">
    <source>
        <dbReference type="Proteomes" id="UP001341840"/>
    </source>
</evidence>
<comment type="caution">
    <text evidence="2">The sequence shown here is derived from an EMBL/GenBank/DDBJ whole genome shotgun (WGS) entry which is preliminary data.</text>
</comment>